<dbReference type="InterPro" id="IPR001537">
    <property type="entry name" value="SpoU_MeTrfase"/>
</dbReference>
<dbReference type="STRING" id="1150112.SAMN04487893_10943"/>
<dbReference type="GO" id="GO:0032259">
    <property type="term" value="P:methylation"/>
    <property type="evidence" value="ECO:0007669"/>
    <property type="project" value="UniProtKB-KW"/>
</dbReference>
<dbReference type="Pfam" id="PF00588">
    <property type="entry name" value="SpoU_methylase"/>
    <property type="match status" value="1"/>
</dbReference>
<reference evidence="7" key="1">
    <citation type="submission" date="2016-10" db="EMBL/GenBank/DDBJ databases">
        <authorList>
            <person name="Varghese N."/>
            <person name="Submissions S."/>
        </authorList>
    </citation>
    <scope>NUCLEOTIDE SEQUENCE [LARGE SCALE GENOMIC DNA]</scope>
    <source>
        <strain evidence="7">DSM 26542</strain>
    </source>
</reference>
<dbReference type="GO" id="GO:0008173">
    <property type="term" value="F:RNA methyltransferase activity"/>
    <property type="evidence" value="ECO:0007669"/>
    <property type="project" value="InterPro"/>
</dbReference>
<proteinExistence type="inferred from homology"/>
<keyword evidence="7" id="KW-1185">Reference proteome</keyword>
<dbReference type="InterPro" id="IPR029064">
    <property type="entry name" value="Ribosomal_eL30-like_sf"/>
</dbReference>
<dbReference type="CDD" id="cd18104">
    <property type="entry name" value="SpoU-like_RNA-MTase"/>
    <property type="match status" value="1"/>
</dbReference>
<dbReference type="PANTHER" id="PTHR43191">
    <property type="entry name" value="RRNA METHYLTRANSFERASE 3"/>
    <property type="match status" value="1"/>
</dbReference>
<dbReference type="SUPFAM" id="SSF75217">
    <property type="entry name" value="alpha/beta knot"/>
    <property type="match status" value="1"/>
</dbReference>
<dbReference type="GO" id="GO:0006396">
    <property type="term" value="P:RNA processing"/>
    <property type="evidence" value="ECO:0007669"/>
    <property type="project" value="InterPro"/>
</dbReference>
<dbReference type="PANTHER" id="PTHR43191:SF2">
    <property type="entry name" value="RRNA METHYLTRANSFERASE 3, MITOCHONDRIAL"/>
    <property type="match status" value="1"/>
</dbReference>
<gene>
    <name evidence="6" type="ORF">SAMN04487893_10943</name>
</gene>
<dbReference type="Proteomes" id="UP000243887">
    <property type="component" value="Unassembled WGS sequence"/>
</dbReference>
<dbReference type="InterPro" id="IPR029028">
    <property type="entry name" value="Alpha/beta_knot_MTases"/>
</dbReference>
<sequence>MASFKMIKKIESVQNPYIKSLVQLQEKAKARKQSNSFIIEGQREIQLAKKGGYELITILYCNEFMNNIDINQYVENHTEIIEISKDVYQKLAYRDTTEGIIAVAQQKTHFLDDLKLSKNPLILIAEALEKPGNIGAILRTADAAKVDAVIIANPKTELYNPNSIRSSVGCVFTNQIALDTTERVIQFLKDKGISIYSATLQDSNAYHLEDFTTPTALVVGTEATGLSSLWRQESSQNINIPMSGEIDSMNVSVAAAILVFEAKRQRNFE</sequence>
<dbReference type="Pfam" id="PF22435">
    <property type="entry name" value="MRM3-like_sub_bind"/>
    <property type="match status" value="1"/>
</dbReference>
<dbReference type="Gene3D" id="3.30.1330.30">
    <property type="match status" value="1"/>
</dbReference>
<evidence type="ECO:0000259" key="5">
    <source>
        <dbReference type="Pfam" id="PF22435"/>
    </source>
</evidence>
<protein>
    <submittedName>
        <fullName evidence="6">RNA methyltransferase, TrmH family</fullName>
    </submittedName>
</protein>
<evidence type="ECO:0000313" key="6">
    <source>
        <dbReference type="EMBL" id="SFJ50631.1"/>
    </source>
</evidence>
<dbReference type="Gene3D" id="3.40.1280.10">
    <property type="match status" value="1"/>
</dbReference>
<evidence type="ECO:0000259" key="4">
    <source>
        <dbReference type="Pfam" id="PF00588"/>
    </source>
</evidence>
<accession>A0A1I3RZB9</accession>
<evidence type="ECO:0000256" key="3">
    <source>
        <dbReference type="ARBA" id="ARBA00022679"/>
    </source>
</evidence>
<dbReference type="AlphaFoldDB" id="A0A1I3RZB9"/>
<dbReference type="InterPro" id="IPR053888">
    <property type="entry name" value="MRM3-like_sub_bind"/>
</dbReference>
<keyword evidence="3 6" id="KW-0808">Transferase</keyword>
<evidence type="ECO:0000256" key="2">
    <source>
        <dbReference type="ARBA" id="ARBA00022603"/>
    </source>
</evidence>
<organism evidence="6 7">
    <name type="scientific">Myroides guanonis</name>
    <dbReference type="NCBI Taxonomy" id="1150112"/>
    <lineage>
        <taxon>Bacteria</taxon>
        <taxon>Pseudomonadati</taxon>
        <taxon>Bacteroidota</taxon>
        <taxon>Flavobacteriia</taxon>
        <taxon>Flavobacteriales</taxon>
        <taxon>Flavobacteriaceae</taxon>
        <taxon>Myroides</taxon>
    </lineage>
</organism>
<dbReference type="InterPro" id="IPR051259">
    <property type="entry name" value="rRNA_Methyltransferase"/>
</dbReference>
<dbReference type="EMBL" id="FORU01000009">
    <property type="protein sequence ID" value="SFJ50631.1"/>
    <property type="molecule type" value="Genomic_DNA"/>
</dbReference>
<keyword evidence="2 6" id="KW-0489">Methyltransferase</keyword>
<evidence type="ECO:0000256" key="1">
    <source>
        <dbReference type="ARBA" id="ARBA00007228"/>
    </source>
</evidence>
<dbReference type="SUPFAM" id="SSF55315">
    <property type="entry name" value="L30e-like"/>
    <property type="match status" value="1"/>
</dbReference>
<feature type="domain" description="MRM3-like substrate binding" evidence="5">
    <location>
        <begin position="15"/>
        <end position="102"/>
    </location>
</feature>
<name>A0A1I3RZB9_9FLAO</name>
<evidence type="ECO:0000313" key="7">
    <source>
        <dbReference type="Proteomes" id="UP000243887"/>
    </source>
</evidence>
<dbReference type="GO" id="GO:0003723">
    <property type="term" value="F:RNA binding"/>
    <property type="evidence" value="ECO:0007669"/>
    <property type="project" value="InterPro"/>
</dbReference>
<comment type="similarity">
    <text evidence="1">Belongs to the class IV-like SAM-binding methyltransferase superfamily. RNA methyltransferase TrmH family.</text>
</comment>
<feature type="domain" description="tRNA/rRNA methyltransferase SpoU type" evidence="4">
    <location>
        <begin position="121"/>
        <end position="259"/>
    </location>
</feature>
<dbReference type="InterPro" id="IPR029026">
    <property type="entry name" value="tRNA_m1G_MTases_N"/>
</dbReference>